<keyword evidence="12" id="KW-1185">Reference proteome</keyword>
<evidence type="ECO:0000256" key="4">
    <source>
        <dbReference type="ARBA" id="ARBA00022475"/>
    </source>
</evidence>
<proteinExistence type="inferred from homology"/>
<dbReference type="PRINTS" id="PR01035">
    <property type="entry name" value="TCRTETA"/>
</dbReference>
<feature type="compositionally biased region" description="Basic and acidic residues" evidence="8">
    <location>
        <begin position="236"/>
        <end position="245"/>
    </location>
</feature>
<dbReference type="PANTHER" id="PTHR23517">
    <property type="entry name" value="RESISTANCE PROTEIN MDTM, PUTATIVE-RELATED-RELATED"/>
    <property type="match status" value="1"/>
</dbReference>
<feature type="domain" description="Major facilitator superfamily (MFS) profile" evidence="10">
    <location>
        <begin position="10"/>
        <end position="457"/>
    </location>
</feature>
<dbReference type="Gene3D" id="1.20.1250.20">
    <property type="entry name" value="MFS general substrate transporter like domains"/>
    <property type="match status" value="2"/>
</dbReference>
<dbReference type="RefSeq" id="WP_131281102.1">
    <property type="nucleotide sequence ID" value="NZ_JBHSLR010000006.1"/>
</dbReference>
<dbReference type="InterPro" id="IPR020846">
    <property type="entry name" value="MFS_dom"/>
</dbReference>
<dbReference type="InterPro" id="IPR001958">
    <property type="entry name" value="Tet-R_TetA/multi-R_MdtG-like"/>
</dbReference>
<name>A0A4Q9UZG1_9ACTO</name>
<dbReference type="PROSITE" id="PS00216">
    <property type="entry name" value="SUGAR_TRANSPORT_1"/>
    <property type="match status" value="1"/>
</dbReference>
<evidence type="ECO:0000256" key="6">
    <source>
        <dbReference type="ARBA" id="ARBA00022989"/>
    </source>
</evidence>
<dbReference type="InterPro" id="IPR005829">
    <property type="entry name" value="Sugar_transporter_CS"/>
</dbReference>
<organism evidence="11 12">
    <name type="scientific">Arcanobacterium bovis</name>
    <dbReference type="NCBI Taxonomy" id="2529275"/>
    <lineage>
        <taxon>Bacteria</taxon>
        <taxon>Bacillati</taxon>
        <taxon>Actinomycetota</taxon>
        <taxon>Actinomycetes</taxon>
        <taxon>Actinomycetales</taxon>
        <taxon>Actinomycetaceae</taxon>
        <taxon>Arcanobacterium</taxon>
    </lineage>
</organism>
<keyword evidence="3" id="KW-0813">Transport</keyword>
<dbReference type="GO" id="GO:0022857">
    <property type="term" value="F:transmembrane transporter activity"/>
    <property type="evidence" value="ECO:0007669"/>
    <property type="project" value="InterPro"/>
</dbReference>
<feature type="compositionally biased region" description="Basic residues" evidence="8">
    <location>
        <begin position="250"/>
        <end position="262"/>
    </location>
</feature>
<dbReference type="EMBL" id="SJDT01000004">
    <property type="protein sequence ID" value="TBW21394.1"/>
    <property type="molecule type" value="Genomic_DNA"/>
</dbReference>
<feature type="transmembrane region" description="Helical" evidence="9">
    <location>
        <begin position="76"/>
        <end position="95"/>
    </location>
</feature>
<feature type="transmembrane region" description="Helical" evidence="9">
    <location>
        <begin position="165"/>
        <end position="187"/>
    </location>
</feature>
<dbReference type="AlphaFoldDB" id="A0A4Q9UZG1"/>
<feature type="transmembrane region" description="Helical" evidence="9">
    <location>
        <begin position="428"/>
        <end position="452"/>
    </location>
</feature>
<dbReference type="InterPro" id="IPR050171">
    <property type="entry name" value="MFS_Transporters"/>
</dbReference>
<feature type="transmembrane region" description="Helical" evidence="9">
    <location>
        <begin position="266"/>
        <end position="287"/>
    </location>
</feature>
<feature type="transmembrane region" description="Helical" evidence="9">
    <location>
        <begin position="44"/>
        <end position="64"/>
    </location>
</feature>
<keyword evidence="4" id="KW-1003">Cell membrane</keyword>
<dbReference type="PROSITE" id="PS50850">
    <property type="entry name" value="MFS"/>
    <property type="match status" value="1"/>
</dbReference>
<feature type="transmembrane region" description="Helical" evidence="9">
    <location>
        <begin position="12"/>
        <end position="32"/>
    </location>
</feature>
<evidence type="ECO:0000256" key="9">
    <source>
        <dbReference type="SAM" id="Phobius"/>
    </source>
</evidence>
<evidence type="ECO:0000313" key="11">
    <source>
        <dbReference type="EMBL" id="TBW21394.1"/>
    </source>
</evidence>
<dbReference type="Proteomes" id="UP000293036">
    <property type="component" value="Unassembled WGS sequence"/>
</dbReference>
<comment type="caution">
    <text evidence="11">The sequence shown here is derived from an EMBL/GenBank/DDBJ whole genome shotgun (WGS) entry which is preliminary data.</text>
</comment>
<keyword evidence="7 9" id="KW-0472">Membrane</keyword>
<feature type="transmembrane region" description="Helical" evidence="9">
    <location>
        <begin position="299"/>
        <end position="324"/>
    </location>
</feature>
<comment type="similarity">
    <text evidence="2">Belongs to the major facilitator superfamily. TCR/Tet family.</text>
</comment>
<evidence type="ECO:0000313" key="12">
    <source>
        <dbReference type="Proteomes" id="UP000293036"/>
    </source>
</evidence>
<dbReference type="Pfam" id="PF07690">
    <property type="entry name" value="MFS_1"/>
    <property type="match status" value="2"/>
</dbReference>
<dbReference type="InterPro" id="IPR011701">
    <property type="entry name" value="MFS"/>
</dbReference>
<feature type="transmembrane region" description="Helical" evidence="9">
    <location>
        <begin position="345"/>
        <end position="363"/>
    </location>
</feature>
<dbReference type="OrthoDB" id="9793283at2"/>
<sequence>MNEKVTLPREIWVLVIAAVCIALGFGIVAPVLPQFAKSFNVTNMMATFVVSAFALMRLTFAPASGWLSGVFGERRMYLIGIYIVALSSFTSAFAHSYWQLLLFRAMGGIGSVTFSVAAMSLVFRLAPPQARGRASAAYGSGFLLGNIIGPVIGAMLSALGYRGPFIIYAIMLVIAALIVTIAIPAGATDPRASVVKSEDSDAAPLPADAESGLPDALAADANSGSLAETLAPSAESDSRRADSQRTGRGSARKGRRRSRRRAARDVMTVAEALLVPQFRVALLTAFAQGWTNLGVRMSVVPLLAASLVGAPIWLPGALLGGFAVGNGLALLRTGRWSDIYGRRPIVITGLAVSGLFTYGMGVFSNPVLLLVMSVVAGIGSGFVQPAQQGAVADIIGNRSGGRVVSFFQQSADLGQIIGPIISGVIIDFWGFGAAYSVAGTILLAAALIWLFLVKEIKPQVK</sequence>
<keyword evidence="5 9" id="KW-0812">Transmembrane</keyword>
<keyword evidence="6 9" id="KW-1133">Transmembrane helix</keyword>
<feature type="transmembrane region" description="Helical" evidence="9">
    <location>
        <begin position="135"/>
        <end position="159"/>
    </location>
</feature>
<protein>
    <submittedName>
        <fullName evidence="11">MFS transporter</fullName>
    </submittedName>
</protein>
<dbReference type="CDD" id="cd17325">
    <property type="entry name" value="MFS_MdtG_SLC18_like"/>
    <property type="match status" value="1"/>
</dbReference>
<evidence type="ECO:0000259" key="10">
    <source>
        <dbReference type="PROSITE" id="PS50850"/>
    </source>
</evidence>
<evidence type="ECO:0000256" key="3">
    <source>
        <dbReference type="ARBA" id="ARBA00022448"/>
    </source>
</evidence>
<evidence type="ECO:0000256" key="2">
    <source>
        <dbReference type="ARBA" id="ARBA00007520"/>
    </source>
</evidence>
<evidence type="ECO:0000256" key="5">
    <source>
        <dbReference type="ARBA" id="ARBA00022692"/>
    </source>
</evidence>
<gene>
    <name evidence="11" type="ORF">EZJ44_05435</name>
</gene>
<accession>A0A4Q9UZG1</accession>
<evidence type="ECO:0000256" key="1">
    <source>
        <dbReference type="ARBA" id="ARBA00004651"/>
    </source>
</evidence>
<comment type="subcellular location">
    <subcellularLocation>
        <location evidence="1">Cell membrane</location>
        <topology evidence="1">Multi-pass membrane protein</topology>
    </subcellularLocation>
</comment>
<dbReference type="SUPFAM" id="SSF103473">
    <property type="entry name" value="MFS general substrate transporter"/>
    <property type="match status" value="1"/>
</dbReference>
<feature type="transmembrane region" description="Helical" evidence="9">
    <location>
        <begin position="101"/>
        <end position="123"/>
    </location>
</feature>
<reference evidence="11 12" key="1">
    <citation type="submission" date="2019-02" db="EMBL/GenBank/DDBJ databases">
        <title>Arcanobacterium bovis sp. nov., isolated from the milk of a cow with mastitis.</title>
        <authorList>
            <person name="Sammra O."/>
            <person name="Foster G."/>
            <person name="Hassan A."/>
            <person name="Alssahen M."/>
            <person name="Laemmler C."/>
            <person name="Borowiak M."/>
            <person name="Malorny B."/>
            <person name="Abdulmawjood A."/>
        </authorList>
    </citation>
    <scope>NUCLEOTIDE SEQUENCE [LARGE SCALE GENOMIC DNA]</scope>
    <source>
        <strain evidence="11 12">C605018/01/1</strain>
    </source>
</reference>
<evidence type="ECO:0000256" key="7">
    <source>
        <dbReference type="ARBA" id="ARBA00023136"/>
    </source>
</evidence>
<evidence type="ECO:0000256" key="8">
    <source>
        <dbReference type="SAM" id="MobiDB-lite"/>
    </source>
</evidence>
<feature type="region of interest" description="Disordered" evidence="8">
    <location>
        <begin position="228"/>
        <end position="262"/>
    </location>
</feature>
<dbReference type="PANTHER" id="PTHR23517:SF3">
    <property type="entry name" value="INTEGRAL MEMBRANE TRANSPORT PROTEIN"/>
    <property type="match status" value="1"/>
</dbReference>
<dbReference type="InterPro" id="IPR036259">
    <property type="entry name" value="MFS_trans_sf"/>
</dbReference>
<dbReference type="GO" id="GO:0005886">
    <property type="term" value="C:plasma membrane"/>
    <property type="evidence" value="ECO:0007669"/>
    <property type="project" value="UniProtKB-SubCell"/>
</dbReference>